<keyword evidence="5 8" id="KW-0812">Transmembrane</keyword>
<dbReference type="AlphaFoldDB" id="A0A178MFA1"/>
<feature type="transmembrane region" description="Helical" evidence="8">
    <location>
        <begin position="95"/>
        <end position="121"/>
    </location>
</feature>
<keyword evidence="10" id="KW-1185">Reference proteome</keyword>
<comment type="caution">
    <text evidence="9">The sequence shown here is derived from an EMBL/GenBank/DDBJ whole genome shotgun (WGS) entry which is preliminary data.</text>
</comment>
<dbReference type="PANTHER" id="PTHR33908">
    <property type="entry name" value="MANNOSYLTRANSFERASE YKCB-RELATED"/>
    <property type="match status" value="1"/>
</dbReference>
<dbReference type="InterPro" id="IPR015943">
    <property type="entry name" value="WD40/YVTN_repeat-like_dom_sf"/>
</dbReference>
<dbReference type="Proteomes" id="UP000078287">
    <property type="component" value="Unassembled WGS sequence"/>
</dbReference>
<accession>A0A178MFA1</accession>
<keyword evidence="2" id="KW-1003">Cell membrane</keyword>
<evidence type="ECO:0000256" key="3">
    <source>
        <dbReference type="ARBA" id="ARBA00022676"/>
    </source>
</evidence>
<comment type="subcellular location">
    <subcellularLocation>
        <location evidence="1">Cell membrane</location>
        <topology evidence="1">Multi-pass membrane protein</topology>
    </subcellularLocation>
</comment>
<dbReference type="STRING" id="1707952.A6A03_11695"/>
<gene>
    <name evidence="9" type="ORF">A6A03_11695</name>
</gene>
<feature type="transmembrane region" description="Helical" evidence="8">
    <location>
        <begin position="288"/>
        <end position="309"/>
    </location>
</feature>
<keyword evidence="7 8" id="KW-0472">Membrane</keyword>
<evidence type="ECO:0000256" key="4">
    <source>
        <dbReference type="ARBA" id="ARBA00022679"/>
    </source>
</evidence>
<feature type="transmembrane region" description="Helical" evidence="8">
    <location>
        <begin position="219"/>
        <end position="238"/>
    </location>
</feature>
<feature type="transmembrane region" description="Helical" evidence="8">
    <location>
        <begin position="316"/>
        <end position="333"/>
    </location>
</feature>
<feature type="transmembrane region" description="Helical" evidence="8">
    <location>
        <begin position="133"/>
        <end position="150"/>
    </location>
</feature>
<proteinExistence type="predicted"/>
<evidence type="ECO:0000256" key="1">
    <source>
        <dbReference type="ARBA" id="ARBA00004651"/>
    </source>
</evidence>
<dbReference type="Gene3D" id="2.130.10.10">
    <property type="entry name" value="YVTN repeat-like/Quinoprotein amine dehydrogenase"/>
    <property type="match status" value="2"/>
</dbReference>
<keyword evidence="3" id="KW-0328">Glycosyltransferase</keyword>
<evidence type="ECO:0000256" key="2">
    <source>
        <dbReference type="ARBA" id="ARBA00022475"/>
    </source>
</evidence>
<dbReference type="OrthoDB" id="165958at2"/>
<feature type="transmembrane region" description="Helical" evidence="8">
    <location>
        <begin position="339"/>
        <end position="361"/>
    </location>
</feature>
<feature type="transmembrane region" description="Helical" evidence="8">
    <location>
        <begin position="381"/>
        <end position="406"/>
    </location>
</feature>
<keyword evidence="4" id="KW-0808">Transferase</keyword>
<dbReference type="GO" id="GO:0009103">
    <property type="term" value="P:lipopolysaccharide biosynthetic process"/>
    <property type="evidence" value="ECO:0007669"/>
    <property type="project" value="UniProtKB-ARBA"/>
</dbReference>
<dbReference type="PANTHER" id="PTHR33908:SF11">
    <property type="entry name" value="MEMBRANE PROTEIN"/>
    <property type="match status" value="1"/>
</dbReference>
<keyword evidence="6 8" id="KW-1133">Transmembrane helix</keyword>
<name>A0A178MFA1_9CHLR</name>
<dbReference type="InterPro" id="IPR050297">
    <property type="entry name" value="LipidA_mod_glycosyltrf_83"/>
</dbReference>
<evidence type="ECO:0000256" key="5">
    <source>
        <dbReference type="ARBA" id="ARBA00022692"/>
    </source>
</evidence>
<evidence type="ECO:0000313" key="9">
    <source>
        <dbReference type="EMBL" id="OAN46817.1"/>
    </source>
</evidence>
<organism evidence="9 10">
    <name type="scientific">Chloroflexus islandicus</name>
    <dbReference type="NCBI Taxonomy" id="1707952"/>
    <lineage>
        <taxon>Bacteria</taxon>
        <taxon>Bacillati</taxon>
        <taxon>Chloroflexota</taxon>
        <taxon>Chloroflexia</taxon>
        <taxon>Chloroflexales</taxon>
        <taxon>Chloroflexineae</taxon>
        <taxon>Chloroflexaceae</taxon>
        <taxon>Chloroflexus</taxon>
    </lineage>
</organism>
<evidence type="ECO:0000313" key="10">
    <source>
        <dbReference type="Proteomes" id="UP000078287"/>
    </source>
</evidence>
<evidence type="ECO:0000256" key="8">
    <source>
        <dbReference type="SAM" id="Phobius"/>
    </source>
</evidence>
<evidence type="ECO:0000256" key="7">
    <source>
        <dbReference type="ARBA" id="ARBA00023136"/>
    </source>
</evidence>
<evidence type="ECO:0000256" key="6">
    <source>
        <dbReference type="ARBA" id="ARBA00022989"/>
    </source>
</evidence>
<dbReference type="GO" id="GO:0016763">
    <property type="term" value="F:pentosyltransferase activity"/>
    <property type="evidence" value="ECO:0007669"/>
    <property type="project" value="TreeGrafter"/>
</dbReference>
<dbReference type="SUPFAM" id="SSF63829">
    <property type="entry name" value="Calcium-dependent phosphotriesterase"/>
    <property type="match status" value="1"/>
</dbReference>
<dbReference type="GO" id="GO:0005886">
    <property type="term" value="C:plasma membrane"/>
    <property type="evidence" value="ECO:0007669"/>
    <property type="project" value="UniProtKB-SubCell"/>
</dbReference>
<feature type="transmembrane region" description="Helical" evidence="8">
    <location>
        <begin position="170"/>
        <end position="198"/>
    </location>
</feature>
<reference evidence="9 10" key="1">
    <citation type="submission" date="2016-04" db="EMBL/GenBank/DDBJ databases">
        <title>Chloroflexus islandicus sp. nov., a thermophilic filamentous anoxygenic phototrophic bacterium from geyser Strokkur (Iceland).</title>
        <authorList>
            <person name="Gaisin V.A."/>
            <person name="Kalashnikov A.M."/>
            <person name="Sukhacheva M.V."/>
            <person name="Grouzdev D.S."/>
            <person name="Ivanov T.M."/>
            <person name="Kuznetsov B."/>
            <person name="Gorlenko V.M."/>
        </authorList>
    </citation>
    <scope>NUCLEOTIDE SEQUENCE [LARGE SCALE GENOMIC DNA]</scope>
    <source>
        <strain evidence="10">isl-2</strain>
    </source>
</reference>
<dbReference type="EMBL" id="LWQS01000042">
    <property type="protein sequence ID" value="OAN46817.1"/>
    <property type="molecule type" value="Genomic_DNA"/>
</dbReference>
<dbReference type="RefSeq" id="WP_066785361.1">
    <property type="nucleotide sequence ID" value="NZ_LWQS01000042.1"/>
</dbReference>
<sequence length="711" mass="77193">MNASSSRGWLIGVIVLAALLRLWAALTLPPDFDEPVYVGAALDYARLIRQGDWVGVIDYPGNRQHPALAKLVYAGGALLLGENANQTTVLLAARLISVLFGTLAVALLAFSAGPLAAGLLAVHTLTIKYTAQAYLEALPLALAVAAISAWQRAGLPATHHRRRWLWLGAIAWGLATAAKMSYAIVALPAMIVLALAALRAEATAQPQARTGWVWYAWRLARLAGLALLVFALANPTIWREPVTRLGAMAGFWTAYTHGSEVQAAGYPWYQPLIWVATAPAVEWHPEVFFFPGPDPWLTLLALIGLPAAWRDPQRRYLAVWFVSGLLILLWWPVKWPQYALTLAIPIVLLAAPVLSRIVRWLRDLNEYWGWSEIMFLRPPRYAWIALALLVGFIATVYGTALVMVTLGSIGWNTIKPSAGGLPPGAIYALQPLRDGRVAIGSETGLVIWQAPAVSEDPPRWTRLPLGRVYALAETDAGLWAASNRGLALVTSDGNWAWQTPTLGGQRDLLVRTMVAGPDGTLWLGTSAGGAVRHPDGRWQPLPQAARGGLVLAMGYDPAGAVWFGGLGVVSRYTLATGLWQHFDRADGFGGSGVSAILVDHNGIVWVATLGEGLARWDGTRWEWLTTANRQLPAQTITTLLETAPGELWVGAARPLTTGGFLLRYDGRTWRNFLPRDSGFTGAEPLALAVDQRRVLWIGTRTDGVITYQLGR</sequence>
<protein>
    <submittedName>
        <fullName evidence="9">Transcriptional regulator</fullName>
    </submittedName>
</protein>